<keyword evidence="4" id="KW-1185">Reference proteome</keyword>
<dbReference type="PATRIC" id="fig|348151.3.peg.739"/>
<evidence type="ECO:0000313" key="3">
    <source>
        <dbReference type="EMBL" id="KRN96852.1"/>
    </source>
</evidence>
<dbReference type="RefSeq" id="WP_057808669.1">
    <property type="nucleotide sequence ID" value="NZ_BJUD01000011.1"/>
</dbReference>
<dbReference type="Proteomes" id="UP000051139">
    <property type="component" value="Unassembled WGS sequence"/>
</dbReference>
<accession>A0A0R2LFL7</accession>
<dbReference type="AlphaFoldDB" id="A0A0R2LFL7"/>
<evidence type="ECO:0000256" key="1">
    <source>
        <dbReference type="SAM" id="MobiDB-lite"/>
    </source>
</evidence>
<organism evidence="3 4">
    <name type="scientific">Furfurilactobacillus siliginis</name>
    <dbReference type="NCBI Taxonomy" id="348151"/>
    <lineage>
        <taxon>Bacteria</taxon>
        <taxon>Bacillati</taxon>
        <taxon>Bacillota</taxon>
        <taxon>Bacilli</taxon>
        <taxon>Lactobacillales</taxon>
        <taxon>Lactobacillaceae</taxon>
        <taxon>Furfurilactobacillus</taxon>
    </lineage>
</organism>
<comment type="caution">
    <text evidence="3">The sequence shown here is derived from an EMBL/GenBank/DDBJ whole genome shotgun (WGS) entry which is preliminary data.</text>
</comment>
<reference evidence="2 5" key="2">
    <citation type="submission" date="2019-07" db="EMBL/GenBank/DDBJ databases">
        <title>Whole genome shotgun sequence of Lactobacillus siliginis NBRC 101315.</title>
        <authorList>
            <person name="Hosoyama A."/>
            <person name="Uohara A."/>
            <person name="Ohji S."/>
            <person name="Ichikawa N."/>
        </authorList>
    </citation>
    <scope>NUCLEOTIDE SEQUENCE [LARGE SCALE GENOMIC DNA]</scope>
    <source>
        <strain evidence="2 5">NBRC 101315</strain>
    </source>
</reference>
<evidence type="ECO:0000313" key="2">
    <source>
        <dbReference type="EMBL" id="GEK28520.1"/>
    </source>
</evidence>
<proteinExistence type="predicted"/>
<evidence type="ECO:0000313" key="5">
    <source>
        <dbReference type="Proteomes" id="UP000321429"/>
    </source>
</evidence>
<gene>
    <name evidence="3" type="ORF">IV55_GL000720</name>
    <name evidence="2" type="ORF">LSI01_08310</name>
</gene>
<evidence type="ECO:0000313" key="4">
    <source>
        <dbReference type="Proteomes" id="UP000051139"/>
    </source>
</evidence>
<feature type="compositionally biased region" description="Polar residues" evidence="1">
    <location>
        <begin position="216"/>
        <end position="237"/>
    </location>
</feature>
<dbReference type="EMBL" id="BJUD01000011">
    <property type="protein sequence ID" value="GEK28520.1"/>
    <property type="molecule type" value="Genomic_DNA"/>
</dbReference>
<name>A0A0R2LFL7_9LACO</name>
<dbReference type="InterPro" id="IPR006724">
    <property type="entry name" value="Phage_TTP"/>
</dbReference>
<dbReference type="Proteomes" id="UP000321429">
    <property type="component" value="Unassembled WGS sequence"/>
</dbReference>
<reference evidence="3 4" key="1">
    <citation type="journal article" date="2015" name="Genome Announc.">
        <title>Expanding the biotechnology potential of lactobacilli through comparative genomics of 213 strains and associated genera.</title>
        <authorList>
            <person name="Sun Z."/>
            <person name="Harris H.M."/>
            <person name="McCann A."/>
            <person name="Guo C."/>
            <person name="Argimon S."/>
            <person name="Zhang W."/>
            <person name="Yang X."/>
            <person name="Jeffery I.B."/>
            <person name="Cooney J.C."/>
            <person name="Kagawa T.F."/>
            <person name="Liu W."/>
            <person name="Song Y."/>
            <person name="Salvetti E."/>
            <person name="Wrobel A."/>
            <person name="Rasinkangas P."/>
            <person name="Parkhill J."/>
            <person name="Rea M.C."/>
            <person name="O'Sullivan O."/>
            <person name="Ritari J."/>
            <person name="Douillard F.P."/>
            <person name="Paul Ross R."/>
            <person name="Yang R."/>
            <person name="Briner A.E."/>
            <person name="Felis G.E."/>
            <person name="de Vos W.M."/>
            <person name="Barrangou R."/>
            <person name="Klaenhammer T.R."/>
            <person name="Caufield P.W."/>
            <person name="Cui Y."/>
            <person name="Zhang H."/>
            <person name="O'Toole P.W."/>
        </authorList>
    </citation>
    <scope>NUCLEOTIDE SEQUENCE [LARGE SCALE GENOMIC DNA]</scope>
    <source>
        <strain evidence="3 4">DSM 22696</strain>
    </source>
</reference>
<feature type="region of interest" description="Disordered" evidence="1">
    <location>
        <begin position="213"/>
        <end position="237"/>
    </location>
</feature>
<dbReference type="EMBL" id="JQCB01000002">
    <property type="protein sequence ID" value="KRN96852.1"/>
    <property type="molecule type" value="Genomic_DNA"/>
</dbReference>
<sequence length="237" mass="25221">MAEEKAGSTSFHGIQWITFGILDETGKLIADATKGVSGDGIYLVDGDGQGATTANVTGLETKGTPQWANNKIKRQTHGKMAPEVAITMLDMPFKLLQKLKGYVTDGKGGWVLSSANKPHVAMLIKSTGFDGEDYFEGFANGELIEPGHTHGTDTTNETDANTALTYSALVPIDNKIFVDDKGNQQPMKMWASTDEGFEEESMYSEVFGGFKPNAGDNVSNSSSATDHTTTVPNGAAS</sequence>
<dbReference type="STRING" id="348151.IV55_GL000720"/>
<protein>
    <submittedName>
        <fullName evidence="2 3">Tail protein</fullName>
    </submittedName>
</protein>
<dbReference type="OrthoDB" id="2143665at2"/>
<dbReference type="Pfam" id="PF04630">
    <property type="entry name" value="Phage_TTP_1"/>
    <property type="match status" value="1"/>
</dbReference>